<dbReference type="Proteomes" id="UP001149954">
    <property type="component" value="Unassembled WGS sequence"/>
</dbReference>
<dbReference type="EMBL" id="JAPWDS010000003">
    <property type="protein sequence ID" value="KAJ5504408.1"/>
    <property type="molecule type" value="Genomic_DNA"/>
</dbReference>
<dbReference type="PROSITE" id="PS50158">
    <property type="entry name" value="ZF_CCHC"/>
    <property type="match status" value="1"/>
</dbReference>
<dbReference type="GO" id="GO:0003676">
    <property type="term" value="F:nucleic acid binding"/>
    <property type="evidence" value="ECO:0007669"/>
    <property type="project" value="InterPro"/>
</dbReference>
<reference evidence="3" key="1">
    <citation type="submission" date="2022-12" db="EMBL/GenBank/DDBJ databases">
        <authorList>
            <person name="Petersen C."/>
        </authorList>
    </citation>
    <scope>NUCLEOTIDE SEQUENCE</scope>
    <source>
        <strain evidence="3">IBT 29495</strain>
    </source>
</reference>
<keyword evidence="1" id="KW-0863">Zinc-finger</keyword>
<dbReference type="GO" id="GO:0008270">
    <property type="term" value="F:zinc ion binding"/>
    <property type="evidence" value="ECO:0007669"/>
    <property type="project" value="UniProtKB-KW"/>
</dbReference>
<name>A0A9X0C6V4_9EURO</name>
<proteinExistence type="predicted"/>
<evidence type="ECO:0000259" key="2">
    <source>
        <dbReference type="PROSITE" id="PS50158"/>
    </source>
</evidence>
<keyword evidence="1" id="KW-0862">Zinc</keyword>
<accession>A0A9X0C6V4</accession>
<reference evidence="3" key="2">
    <citation type="journal article" date="2023" name="IMA Fungus">
        <title>Comparative genomic study of the Penicillium genus elucidates a diverse pangenome and 15 lateral gene transfer events.</title>
        <authorList>
            <person name="Petersen C."/>
            <person name="Sorensen T."/>
            <person name="Nielsen M.R."/>
            <person name="Sondergaard T.E."/>
            <person name="Sorensen J.L."/>
            <person name="Fitzpatrick D.A."/>
            <person name="Frisvad J.C."/>
            <person name="Nielsen K.L."/>
        </authorList>
    </citation>
    <scope>NUCLEOTIDE SEQUENCE</scope>
    <source>
        <strain evidence="3">IBT 29495</strain>
    </source>
</reference>
<comment type="caution">
    <text evidence="3">The sequence shown here is derived from an EMBL/GenBank/DDBJ whole genome shotgun (WGS) entry which is preliminary data.</text>
</comment>
<feature type="domain" description="CCHC-type" evidence="2">
    <location>
        <begin position="86"/>
        <end position="100"/>
    </location>
</feature>
<keyword evidence="1" id="KW-0479">Metal-binding</keyword>
<evidence type="ECO:0000256" key="1">
    <source>
        <dbReference type="PROSITE-ProRule" id="PRU00047"/>
    </source>
</evidence>
<evidence type="ECO:0000313" key="4">
    <source>
        <dbReference type="Proteomes" id="UP001149954"/>
    </source>
</evidence>
<gene>
    <name evidence="3" type="ORF">N7463_007282</name>
</gene>
<dbReference type="AlphaFoldDB" id="A0A9X0C6V4"/>
<evidence type="ECO:0000313" key="3">
    <source>
        <dbReference type="EMBL" id="KAJ5504408.1"/>
    </source>
</evidence>
<sequence length="202" mass="22385">MLVHRLNTITPGSIGDKAHIAILLTQIGPEYILVVDAIQNDKDPVNPTTIRNRLSNAEQTVRWKESPTPQGAAGPSIHMVQSTTKKCYHCKKRGHVPAKCWKKHPELRPQRDYAIKAERSASGSPRNKMQIIASSQMEERQGLSTSKRTRINIVRARVTTLYTHAPVDPGFGRHQSHLLGPGLHQQLAALPRDVGHGGKLLT</sequence>
<dbReference type="InterPro" id="IPR001878">
    <property type="entry name" value="Znf_CCHC"/>
</dbReference>
<protein>
    <recommendedName>
        <fullName evidence="2">CCHC-type domain-containing protein</fullName>
    </recommendedName>
</protein>
<organism evidence="3 4">
    <name type="scientific">Penicillium fimorum</name>
    <dbReference type="NCBI Taxonomy" id="1882269"/>
    <lineage>
        <taxon>Eukaryota</taxon>
        <taxon>Fungi</taxon>
        <taxon>Dikarya</taxon>
        <taxon>Ascomycota</taxon>
        <taxon>Pezizomycotina</taxon>
        <taxon>Eurotiomycetes</taxon>
        <taxon>Eurotiomycetidae</taxon>
        <taxon>Eurotiales</taxon>
        <taxon>Aspergillaceae</taxon>
        <taxon>Penicillium</taxon>
    </lineage>
</organism>
<dbReference type="OrthoDB" id="4364246at2759"/>
<keyword evidence="4" id="KW-1185">Reference proteome</keyword>